<dbReference type="EMBL" id="JAENHL010000008">
    <property type="protein sequence ID" value="MBK1871458.1"/>
    <property type="molecule type" value="Genomic_DNA"/>
</dbReference>
<proteinExistence type="predicted"/>
<evidence type="ECO:0000313" key="1">
    <source>
        <dbReference type="EMBL" id="MBK1871458.1"/>
    </source>
</evidence>
<name>A0ACC5RFU3_9HYPH</name>
<comment type="caution">
    <text evidence="1">The sequence shown here is derived from an EMBL/GenBank/DDBJ whole genome shotgun (WGS) entry which is preliminary data.</text>
</comment>
<organism evidence="1 2">
    <name type="scientific">Taklimakanibacter albus</name>
    <dbReference type="NCBI Taxonomy" id="2800327"/>
    <lineage>
        <taxon>Bacteria</taxon>
        <taxon>Pseudomonadati</taxon>
        <taxon>Pseudomonadota</taxon>
        <taxon>Alphaproteobacteria</taxon>
        <taxon>Hyphomicrobiales</taxon>
        <taxon>Aestuariivirgaceae</taxon>
        <taxon>Taklimakanibacter</taxon>
    </lineage>
</organism>
<sequence>MNIHHVPTGDRLRQRLVARLKSFEAPAASGVHTHAHNLFSYCALERERLAAIKLPHPLIGIVLRGRKEVWLGDAGRTFGPGSVIILPRNIPMDVVNIPGETGIYESLILEVPMLPEGVPPLTLAERLERETISPTFSVTLTEDLVEALSHAATTIRAEAMSEEVKTLRLREVLTLLRPLPEARALFTAPLGDEVAWLIASAPSEDWTVERVAKATGLGASTLRRRLTQEGRPFRAILRAERLRAGRAALAAGASSLSAAEAAGYVSRSHFARRYRESFGTSPSGRKAV</sequence>
<keyword evidence="2" id="KW-1185">Reference proteome</keyword>
<accession>A0ACC5RFU3</accession>
<gene>
    <name evidence="1" type="ORF">JHL16_34140</name>
</gene>
<evidence type="ECO:0000313" key="2">
    <source>
        <dbReference type="Proteomes" id="UP000616151"/>
    </source>
</evidence>
<reference evidence="1" key="1">
    <citation type="submission" date="2021-01" db="EMBL/GenBank/DDBJ databases">
        <authorList>
            <person name="Sun Q."/>
        </authorList>
    </citation>
    <scope>NUCLEOTIDE SEQUENCE</scope>
    <source>
        <strain evidence="1">YIM B02566</strain>
    </source>
</reference>
<dbReference type="Proteomes" id="UP000616151">
    <property type="component" value="Unassembled WGS sequence"/>
</dbReference>
<protein>
    <submittedName>
        <fullName evidence="1">Helix-turn-helix domain-containing protein</fullName>
    </submittedName>
</protein>